<organism evidence="2 3">
    <name type="scientific">Metarhizium robertsii</name>
    <dbReference type="NCBI Taxonomy" id="568076"/>
    <lineage>
        <taxon>Eukaryota</taxon>
        <taxon>Fungi</taxon>
        <taxon>Dikarya</taxon>
        <taxon>Ascomycota</taxon>
        <taxon>Pezizomycotina</taxon>
        <taxon>Sordariomycetes</taxon>
        <taxon>Hypocreomycetidae</taxon>
        <taxon>Hypocreales</taxon>
        <taxon>Clavicipitaceae</taxon>
        <taxon>Metarhizium</taxon>
    </lineage>
</organism>
<dbReference type="EMBL" id="JELW01000049">
    <property type="protein sequence ID" value="EXU96506.1"/>
    <property type="molecule type" value="Genomic_DNA"/>
</dbReference>
<evidence type="ECO:0000256" key="1">
    <source>
        <dbReference type="SAM" id="SignalP"/>
    </source>
</evidence>
<dbReference type="Proteomes" id="UP000030151">
    <property type="component" value="Unassembled WGS sequence"/>
</dbReference>
<comment type="caution">
    <text evidence="2">The sequence shown here is derived from an EMBL/GenBank/DDBJ whole genome shotgun (WGS) entry which is preliminary data.</text>
</comment>
<evidence type="ECO:0000313" key="3">
    <source>
        <dbReference type="Proteomes" id="UP000030151"/>
    </source>
</evidence>
<dbReference type="OrthoDB" id="4933859at2759"/>
<dbReference type="AlphaFoldDB" id="A0A0A1UN41"/>
<dbReference type="HOGENOM" id="CLU_082175_1_0_1"/>
<feature type="chain" id="PRO_5001980994" evidence="1">
    <location>
        <begin position="20"/>
        <end position="189"/>
    </location>
</feature>
<keyword evidence="1" id="KW-0732">Signal</keyword>
<sequence>MYLSTATVFVLGALQPVLGSPAPQRVPTDGSQNVIISDWLTATKTVINYYAPDPKCGGHRPWVGMWPADACNPYAADFKAWAYVKQTQGYDDIATVEFDNAQLGPGEFKAAFVCEDGKRQPWMLSKTYKIDEAPPSEPGQCVHRQRDWKPTWTYTACDKVKTDLCFDCPFSQSCIACSDCEEQCGLKSG</sequence>
<gene>
    <name evidence="2" type="ORF">X797_010467</name>
</gene>
<reference evidence="2 3" key="1">
    <citation type="submission" date="2014-02" db="EMBL/GenBank/DDBJ databases">
        <title>The genome sequence of the entomopathogenic fungus Metarhizium robertsii ARSEF 2575.</title>
        <authorList>
            <person name="Giuliano Garisto Donzelli B."/>
            <person name="Roe B.A."/>
            <person name="Macmil S.L."/>
            <person name="Krasnoff S.B."/>
            <person name="Gibson D.M."/>
        </authorList>
    </citation>
    <scope>NUCLEOTIDE SEQUENCE [LARGE SCALE GENOMIC DNA]</scope>
    <source>
        <strain evidence="2 3">ARSEF 2575</strain>
    </source>
</reference>
<protein>
    <submittedName>
        <fullName evidence="2">Uncharacterized protein</fullName>
    </submittedName>
</protein>
<name>A0A0A1UN41_9HYPO</name>
<dbReference type="eggNOG" id="ENOG502T4ZE">
    <property type="taxonomic scope" value="Eukaryota"/>
</dbReference>
<evidence type="ECO:0000313" key="2">
    <source>
        <dbReference type="EMBL" id="EXU96506.1"/>
    </source>
</evidence>
<proteinExistence type="predicted"/>
<accession>A0A0A1UN41</accession>
<feature type="signal peptide" evidence="1">
    <location>
        <begin position="1"/>
        <end position="19"/>
    </location>
</feature>